<keyword evidence="1" id="KW-0812">Transmembrane</keyword>
<keyword evidence="1" id="KW-0472">Membrane</keyword>
<gene>
    <name evidence="2" type="ORF">HYH03_015387</name>
</gene>
<evidence type="ECO:0000256" key="1">
    <source>
        <dbReference type="SAM" id="Phobius"/>
    </source>
</evidence>
<evidence type="ECO:0000313" key="3">
    <source>
        <dbReference type="Proteomes" id="UP000612055"/>
    </source>
</evidence>
<dbReference type="AlphaFoldDB" id="A0A835XKU6"/>
<organism evidence="2 3">
    <name type="scientific">Edaphochlamys debaryana</name>
    <dbReference type="NCBI Taxonomy" id="47281"/>
    <lineage>
        <taxon>Eukaryota</taxon>
        <taxon>Viridiplantae</taxon>
        <taxon>Chlorophyta</taxon>
        <taxon>core chlorophytes</taxon>
        <taxon>Chlorophyceae</taxon>
        <taxon>CS clade</taxon>
        <taxon>Chlamydomonadales</taxon>
        <taxon>Chlamydomonadales incertae sedis</taxon>
        <taxon>Edaphochlamys</taxon>
    </lineage>
</organism>
<protein>
    <submittedName>
        <fullName evidence="2">Uncharacterized protein</fullName>
    </submittedName>
</protein>
<sequence length="345" mass="37801">MPGAGWPEAEVLRELADATLVLHFEDGARDVNVMAVDIMAEAALPSGGELCARLLAQLHEVLIQVEVGQVSKPPDGYFGVMTKAGKRGTSRNFHMSTEFARRHLPMLVAPLDAAESAASAGMAAAEPVLSLKGAAEARELKLLCFMGALAEAADGARPADVFRFVRHHISWFNFSELFVTDTTLRWWPHETIMAYTQNRVQVSARGMCGTPARVLRELAALLHYLGDFEAKAEAEIAQELAEQALQALTDPDVKVERHEDLRSRLVPLVEARLGKINALGSLLAHAGKHPDRAEERLDVTPWRRTAWAPGMLGCAALLLASAWRMLCWALARHGWLRMTRPPGGR</sequence>
<accession>A0A835XKU6</accession>
<evidence type="ECO:0000313" key="2">
    <source>
        <dbReference type="EMBL" id="KAG2485943.1"/>
    </source>
</evidence>
<proteinExistence type="predicted"/>
<dbReference type="Proteomes" id="UP000612055">
    <property type="component" value="Unassembled WGS sequence"/>
</dbReference>
<keyword evidence="3" id="KW-1185">Reference proteome</keyword>
<reference evidence="2" key="1">
    <citation type="journal article" date="2020" name="bioRxiv">
        <title>Comparative genomics of Chlamydomonas.</title>
        <authorList>
            <person name="Craig R.J."/>
            <person name="Hasan A.R."/>
            <person name="Ness R.W."/>
            <person name="Keightley P.D."/>
        </authorList>
    </citation>
    <scope>NUCLEOTIDE SEQUENCE</scope>
    <source>
        <strain evidence="2">CCAP 11/70</strain>
    </source>
</reference>
<comment type="caution">
    <text evidence="2">The sequence shown here is derived from an EMBL/GenBank/DDBJ whole genome shotgun (WGS) entry which is preliminary data.</text>
</comment>
<feature type="transmembrane region" description="Helical" evidence="1">
    <location>
        <begin position="306"/>
        <end position="331"/>
    </location>
</feature>
<name>A0A835XKU6_9CHLO</name>
<keyword evidence="1" id="KW-1133">Transmembrane helix</keyword>
<dbReference type="EMBL" id="JAEHOE010000120">
    <property type="protein sequence ID" value="KAG2485943.1"/>
    <property type="molecule type" value="Genomic_DNA"/>
</dbReference>